<dbReference type="InterPro" id="IPR026444">
    <property type="entry name" value="Secre_tail"/>
</dbReference>
<dbReference type="EMBL" id="MDJD01000034">
    <property type="protein sequence ID" value="OEK08436.1"/>
    <property type="molecule type" value="Genomic_DNA"/>
</dbReference>
<dbReference type="Pfam" id="PF18962">
    <property type="entry name" value="Por_Secre_tail"/>
    <property type="match status" value="1"/>
</dbReference>
<dbReference type="Proteomes" id="UP000095713">
    <property type="component" value="Unassembled WGS sequence"/>
</dbReference>
<accession>A0A1E5TAR9</accession>
<feature type="domain" description="Secretion system C-terminal sorting" evidence="3">
    <location>
        <begin position="255"/>
        <end position="319"/>
    </location>
</feature>
<keyword evidence="1 2" id="KW-0732">Signal</keyword>
<gene>
    <name evidence="4" type="ORF">A8C32_03025</name>
</gene>
<feature type="chain" id="PRO_5009186230" description="Secretion system C-terminal sorting domain-containing protein" evidence="2">
    <location>
        <begin position="24"/>
        <end position="322"/>
    </location>
</feature>
<sequence length="322" mass="34830">MRNNYLKTSILLLITILSTNINAQTTLTAGDIAFVGINTKSDDFAFVFLKNITALTSISFNNKGWKEGGGWFSTSTGRPLRSDKTVIWTADKSYSVGDVIRISRTNSFNGDGSLGTGSVAGDVIVLKTNGDTMYAYQGLEPVDEANVDQFITAINVNGKFNATNSTNNASDGDVPSSLTLGVNCLEISPERDNAVYTGSIKNTAVVLRTLINDATNWDRANGVNLYDLKLKSHGGDIGDGSLGVNNIDTERSIVISPNPVVETLNIKINRADLVKIKLINVTGKLINTYYVDKIDLTNIPSGMYFLSIETDRATVIKKILKL</sequence>
<proteinExistence type="predicted"/>
<evidence type="ECO:0000313" key="4">
    <source>
        <dbReference type="EMBL" id="OEK08436.1"/>
    </source>
</evidence>
<dbReference type="STRING" id="1849968.A8C32_03025"/>
<dbReference type="AlphaFoldDB" id="A0A1E5TAR9"/>
<evidence type="ECO:0000256" key="2">
    <source>
        <dbReference type="SAM" id="SignalP"/>
    </source>
</evidence>
<dbReference type="OrthoDB" id="1110367at2"/>
<reference evidence="4 5" key="1">
    <citation type="submission" date="2016-05" db="EMBL/GenBank/DDBJ databases">
        <title>Draft Genome Sequence of Algibacter sp. Strain SK-16 Isolated from the Surface Water of Aburatsubo Inlet.</title>
        <authorList>
            <person name="Wong S.-K."/>
            <person name="Yoshizawa S."/>
            <person name="Nakajima Y."/>
            <person name="Ogura Y."/>
            <person name="Tetsuya H."/>
            <person name="Hamasaki K."/>
        </authorList>
    </citation>
    <scope>NUCLEOTIDE SEQUENCE [LARGE SCALE GENOMIC DNA]</scope>
    <source>
        <strain evidence="4 5">SK-16</strain>
    </source>
</reference>
<dbReference type="RefSeq" id="WP_069829943.1">
    <property type="nucleotide sequence ID" value="NZ_MDJD01000034.1"/>
</dbReference>
<protein>
    <recommendedName>
        <fullName evidence="3">Secretion system C-terminal sorting domain-containing protein</fullName>
    </recommendedName>
</protein>
<comment type="caution">
    <text evidence="4">The sequence shown here is derived from an EMBL/GenBank/DDBJ whole genome shotgun (WGS) entry which is preliminary data.</text>
</comment>
<evidence type="ECO:0000313" key="5">
    <source>
        <dbReference type="Proteomes" id="UP000095713"/>
    </source>
</evidence>
<keyword evidence="5" id="KW-1185">Reference proteome</keyword>
<dbReference type="NCBIfam" id="TIGR04183">
    <property type="entry name" value="Por_Secre_tail"/>
    <property type="match status" value="1"/>
</dbReference>
<evidence type="ECO:0000259" key="3">
    <source>
        <dbReference type="Pfam" id="PF18962"/>
    </source>
</evidence>
<name>A0A1E5TAR9_9FLAO</name>
<organism evidence="4 5">
    <name type="scientific">Flavivirga aquatica</name>
    <dbReference type="NCBI Taxonomy" id="1849968"/>
    <lineage>
        <taxon>Bacteria</taxon>
        <taxon>Pseudomonadati</taxon>
        <taxon>Bacteroidota</taxon>
        <taxon>Flavobacteriia</taxon>
        <taxon>Flavobacteriales</taxon>
        <taxon>Flavobacteriaceae</taxon>
        <taxon>Flavivirga</taxon>
    </lineage>
</organism>
<feature type="signal peptide" evidence="2">
    <location>
        <begin position="1"/>
        <end position="23"/>
    </location>
</feature>
<evidence type="ECO:0000256" key="1">
    <source>
        <dbReference type="ARBA" id="ARBA00022729"/>
    </source>
</evidence>